<dbReference type="GeneID" id="61420000"/>
<dbReference type="Proteomes" id="UP000217465">
    <property type="component" value="Unassembled WGS sequence"/>
</dbReference>
<reference evidence="2" key="2">
    <citation type="submission" date="2023-03" db="EMBL/GenBank/DDBJ databases">
        <authorList>
            <person name="Shen W."/>
            <person name="Cai J."/>
        </authorList>
    </citation>
    <scope>NUCLEOTIDE SEQUENCE</scope>
    <source>
        <strain evidence="2">P82-2</strain>
    </source>
</reference>
<name>A0A2I8AK97_9STRE</name>
<reference evidence="3 4" key="1">
    <citation type="submission" date="2016-06" db="EMBL/GenBank/DDBJ databases">
        <authorList>
            <person name="Haines A.N."/>
            <person name="Council K.R."/>
        </authorList>
    </citation>
    <scope>NUCLEOTIDE SEQUENCE [LARGE SCALE GENOMIC DNA]</scope>
    <source>
        <strain evidence="3 4">SP158-29</strain>
    </source>
</reference>
<protein>
    <recommendedName>
        <fullName evidence="1">UPF0342 protein A9Y57_00901</fullName>
    </recommendedName>
</protein>
<dbReference type="InterPro" id="IPR010368">
    <property type="entry name" value="Com_YlbF"/>
</dbReference>
<dbReference type="HAMAP" id="MF_01526">
    <property type="entry name" value="UPF0342"/>
    <property type="match status" value="1"/>
</dbReference>
<comment type="similarity">
    <text evidence="1">Belongs to the UPF0342 family.</text>
</comment>
<dbReference type="Gene3D" id="1.20.1500.10">
    <property type="entry name" value="YheA/YmcA-like"/>
    <property type="match status" value="1"/>
</dbReference>
<dbReference type="EMBL" id="JARQAG010000010">
    <property type="protein sequence ID" value="MDT2732081.1"/>
    <property type="molecule type" value="Genomic_DNA"/>
</dbReference>
<organism evidence="2 5">
    <name type="scientific">Streptococcus parauberis</name>
    <dbReference type="NCBI Taxonomy" id="1348"/>
    <lineage>
        <taxon>Bacteria</taxon>
        <taxon>Bacillati</taxon>
        <taxon>Bacillota</taxon>
        <taxon>Bacilli</taxon>
        <taxon>Lactobacillales</taxon>
        <taxon>Streptococcaceae</taxon>
        <taxon>Streptococcus</taxon>
    </lineage>
</organism>
<evidence type="ECO:0000256" key="1">
    <source>
        <dbReference type="HAMAP-Rule" id="MF_01526"/>
    </source>
</evidence>
<sequence length="112" mass="12921">MSQEIYDYANKIERALRALPEYKKVESAKDEIKADEQANQLFDEFVGMQEKIQNMMQTGQMPSPEEQAEIQGLSQKIEANDLLKAYFDAQQALSVYVTDLERIIFTPLKDLL</sequence>
<dbReference type="InterPro" id="IPR023378">
    <property type="entry name" value="YheA/YmcA-like_dom_sf"/>
</dbReference>
<evidence type="ECO:0000313" key="4">
    <source>
        <dbReference type="Proteomes" id="UP000217465"/>
    </source>
</evidence>
<dbReference type="Pfam" id="PF06133">
    <property type="entry name" value="Com_YlbF"/>
    <property type="match status" value="1"/>
</dbReference>
<accession>A0A2I8AK97</accession>
<evidence type="ECO:0000313" key="5">
    <source>
        <dbReference type="Proteomes" id="UP001180515"/>
    </source>
</evidence>
<dbReference type="EMBL" id="NSGR01000008">
    <property type="protein sequence ID" value="PCH12186.1"/>
    <property type="molecule type" value="Genomic_DNA"/>
</dbReference>
<dbReference type="Proteomes" id="UP001180515">
    <property type="component" value="Unassembled WGS sequence"/>
</dbReference>
<evidence type="ECO:0000313" key="3">
    <source>
        <dbReference type="EMBL" id="PCH12186.1"/>
    </source>
</evidence>
<dbReference type="RefSeq" id="WP_003105820.1">
    <property type="nucleotide sequence ID" value="NZ_CBCPIC010000002.1"/>
</dbReference>
<comment type="caution">
    <text evidence="2">The sequence shown here is derived from an EMBL/GenBank/DDBJ whole genome shotgun (WGS) entry which is preliminary data.</text>
</comment>
<dbReference type="SUPFAM" id="SSF158622">
    <property type="entry name" value="YheA/YmcA-like"/>
    <property type="match status" value="1"/>
</dbReference>
<dbReference type="AlphaFoldDB" id="A0A2I8AK97"/>
<dbReference type="NCBIfam" id="NF010209">
    <property type="entry name" value="PRK13676.1-1"/>
    <property type="match status" value="1"/>
</dbReference>
<proteinExistence type="inferred from homology"/>
<gene>
    <name evidence="3" type="ORF">A9Y57_00901</name>
    <name evidence="2" type="ORF">P7G31_07460</name>
</gene>
<evidence type="ECO:0000313" key="2">
    <source>
        <dbReference type="EMBL" id="MDT2732081.1"/>
    </source>
</evidence>